<keyword evidence="8" id="KW-0902">Two-component regulatory system</keyword>
<dbReference type="InterPro" id="IPR003594">
    <property type="entry name" value="HATPase_dom"/>
</dbReference>
<keyword evidence="9" id="KW-0812">Transmembrane</keyword>
<dbReference type="GO" id="GO:0046983">
    <property type="term" value="F:protein dimerization activity"/>
    <property type="evidence" value="ECO:0007669"/>
    <property type="project" value="InterPro"/>
</dbReference>
<evidence type="ECO:0000259" key="10">
    <source>
        <dbReference type="PROSITE" id="PS50109"/>
    </source>
</evidence>
<dbReference type="SMART" id="SM00387">
    <property type="entry name" value="HATPase_c"/>
    <property type="match status" value="1"/>
</dbReference>
<dbReference type="Pfam" id="PF02518">
    <property type="entry name" value="HATPase_c"/>
    <property type="match status" value="1"/>
</dbReference>
<evidence type="ECO:0000256" key="4">
    <source>
        <dbReference type="ARBA" id="ARBA00022679"/>
    </source>
</evidence>
<dbReference type="Gene3D" id="1.20.5.1930">
    <property type="match status" value="1"/>
</dbReference>
<dbReference type="InterPro" id="IPR011712">
    <property type="entry name" value="Sig_transdc_His_kin_sub3_dim/P"/>
</dbReference>
<protein>
    <recommendedName>
        <fullName evidence="2">histidine kinase</fullName>
        <ecNumber evidence="2">2.7.13.3</ecNumber>
    </recommendedName>
</protein>
<feature type="transmembrane region" description="Helical" evidence="9">
    <location>
        <begin position="60"/>
        <end position="83"/>
    </location>
</feature>
<proteinExistence type="predicted"/>
<dbReference type="PANTHER" id="PTHR24421">
    <property type="entry name" value="NITRATE/NITRITE SENSOR PROTEIN NARX-RELATED"/>
    <property type="match status" value="1"/>
</dbReference>
<keyword evidence="6 11" id="KW-0418">Kinase</keyword>
<dbReference type="GO" id="GO:0005524">
    <property type="term" value="F:ATP binding"/>
    <property type="evidence" value="ECO:0007669"/>
    <property type="project" value="UniProtKB-KW"/>
</dbReference>
<keyword evidence="9" id="KW-1133">Transmembrane helix</keyword>
<evidence type="ECO:0000313" key="12">
    <source>
        <dbReference type="Proteomes" id="UP000004508"/>
    </source>
</evidence>
<dbReference type="InParanoid" id="D6TC15"/>
<dbReference type="EMBL" id="ADVG01000001">
    <property type="protein sequence ID" value="EFH88051.1"/>
    <property type="molecule type" value="Genomic_DNA"/>
</dbReference>
<feature type="domain" description="Histidine kinase" evidence="10">
    <location>
        <begin position="394"/>
        <end position="484"/>
    </location>
</feature>
<organism evidence="11 12">
    <name type="scientific">Ktedonobacter racemifer DSM 44963</name>
    <dbReference type="NCBI Taxonomy" id="485913"/>
    <lineage>
        <taxon>Bacteria</taxon>
        <taxon>Bacillati</taxon>
        <taxon>Chloroflexota</taxon>
        <taxon>Ktedonobacteria</taxon>
        <taxon>Ktedonobacterales</taxon>
        <taxon>Ktedonobacteraceae</taxon>
        <taxon>Ktedonobacter</taxon>
    </lineage>
</organism>
<keyword evidence="5" id="KW-0547">Nucleotide-binding</keyword>
<dbReference type="Pfam" id="PF07730">
    <property type="entry name" value="HisKA_3"/>
    <property type="match status" value="1"/>
</dbReference>
<feature type="transmembrane region" description="Helical" evidence="9">
    <location>
        <begin position="222"/>
        <end position="240"/>
    </location>
</feature>
<evidence type="ECO:0000256" key="9">
    <source>
        <dbReference type="SAM" id="Phobius"/>
    </source>
</evidence>
<comment type="catalytic activity">
    <reaction evidence="1">
        <text>ATP + protein L-histidine = ADP + protein N-phospho-L-histidine.</text>
        <dbReference type="EC" id="2.7.13.3"/>
    </reaction>
</comment>
<evidence type="ECO:0000256" key="8">
    <source>
        <dbReference type="ARBA" id="ARBA00023012"/>
    </source>
</evidence>
<dbReference type="SUPFAM" id="SSF55874">
    <property type="entry name" value="ATPase domain of HSP90 chaperone/DNA topoisomerase II/histidine kinase"/>
    <property type="match status" value="1"/>
</dbReference>
<dbReference type="AlphaFoldDB" id="D6TC15"/>
<dbReference type="PROSITE" id="PS50109">
    <property type="entry name" value="HIS_KIN"/>
    <property type="match status" value="1"/>
</dbReference>
<gene>
    <name evidence="11" type="ORF">Krac_9426</name>
</gene>
<feature type="transmembrane region" description="Helical" evidence="9">
    <location>
        <begin position="139"/>
        <end position="158"/>
    </location>
</feature>
<keyword evidence="4 11" id="KW-0808">Transferase</keyword>
<dbReference type="InterPro" id="IPR036890">
    <property type="entry name" value="HATPase_C_sf"/>
</dbReference>
<dbReference type="GO" id="GO:0000155">
    <property type="term" value="F:phosphorelay sensor kinase activity"/>
    <property type="evidence" value="ECO:0007669"/>
    <property type="project" value="InterPro"/>
</dbReference>
<accession>D6TC15</accession>
<evidence type="ECO:0000256" key="1">
    <source>
        <dbReference type="ARBA" id="ARBA00000085"/>
    </source>
</evidence>
<evidence type="ECO:0000313" key="11">
    <source>
        <dbReference type="EMBL" id="EFH88051.1"/>
    </source>
</evidence>
<dbReference type="eggNOG" id="COG4585">
    <property type="taxonomic scope" value="Bacteria"/>
</dbReference>
<sequence>MKSSLEDTDSETEMKLSSKQTHLIQRAQTCWQRMLAWPVEHAWVPRLWARTHDLVSPNWVLLHLIAVSISVSLLETLTGPASGLSAPTWQVLKWAPLPELSNALSSVSFLLLVFTTFCACLLYLLLISLRLHERRWRRWSFSVLLLALLLGGTSLIGLHVTLALQLRLGIQAYGLVAYARVSHGQRGGWITSSTIALGILVSMAFQEALLGNTSFSPTLLQYLVWLTGLVFIQTLCGLGVQERAARRQSEQLVRELTAAQEQLRAYAISAEELAMMRERARVAREIHDTLAQGFAAMSMHLDTSVVTFEGQPALALHHLERARELARAHLRESRSVILDLRSEALSGQSLTAALASLASAWRSEAPGGGQAVFHESAQVRALTPSPAVELACYRITQEALTNAARHGRATAVEIELSVEVQDLCLTITDNGDGFDPDTLSSDNSCGHFGIIGMRERLRLVHGRLDIISAPGAGTQVAAMIPVSEIQGAEVKGR</sequence>
<evidence type="ECO:0000256" key="3">
    <source>
        <dbReference type="ARBA" id="ARBA00022553"/>
    </source>
</evidence>
<keyword evidence="9" id="KW-0472">Membrane</keyword>
<name>D6TC15_KTERA</name>
<keyword evidence="7" id="KW-0067">ATP-binding</keyword>
<dbReference type="STRING" id="485913.Krac_9426"/>
<keyword evidence="3" id="KW-0597">Phosphoprotein</keyword>
<keyword evidence="12" id="KW-1185">Reference proteome</keyword>
<dbReference type="PANTHER" id="PTHR24421:SF10">
    <property type="entry name" value="NITRATE_NITRITE SENSOR PROTEIN NARQ"/>
    <property type="match status" value="1"/>
</dbReference>
<dbReference type="InterPro" id="IPR005467">
    <property type="entry name" value="His_kinase_dom"/>
</dbReference>
<dbReference type="CDD" id="cd16917">
    <property type="entry name" value="HATPase_UhpB-NarQ-NarX-like"/>
    <property type="match status" value="1"/>
</dbReference>
<evidence type="ECO:0000256" key="2">
    <source>
        <dbReference type="ARBA" id="ARBA00012438"/>
    </source>
</evidence>
<reference evidence="11 12" key="1">
    <citation type="journal article" date="2011" name="Stand. Genomic Sci.">
        <title>Non-contiguous finished genome sequence and contextual data of the filamentous soil bacterium Ktedonobacter racemifer type strain (SOSP1-21).</title>
        <authorList>
            <person name="Chang Y.J."/>
            <person name="Land M."/>
            <person name="Hauser L."/>
            <person name="Chertkov O."/>
            <person name="Del Rio T.G."/>
            <person name="Nolan M."/>
            <person name="Copeland A."/>
            <person name="Tice H."/>
            <person name="Cheng J.F."/>
            <person name="Lucas S."/>
            <person name="Han C."/>
            <person name="Goodwin L."/>
            <person name="Pitluck S."/>
            <person name="Ivanova N."/>
            <person name="Ovchinikova G."/>
            <person name="Pati A."/>
            <person name="Chen A."/>
            <person name="Palaniappan K."/>
            <person name="Mavromatis K."/>
            <person name="Liolios K."/>
            <person name="Brettin T."/>
            <person name="Fiebig A."/>
            <person name="Rohde M."/>
            <person name="Abt B."/>
            <person name="Goker M."/>
            <person name="Detter J.C."/>
            <person name="Woyke T."/>
            <person name="Bristow J."/>
            <person name="Eisen J.A."/>
            <person name="Markowitz V."/>
            <person name="Hugenholtz P."/>
            <person name="Kyrpides N.C."/>
            <person name="Klenk H.P."/>
            <person name="Lapidus A."/>
        </authorList>
    </citation>
    <scope>NUCLEOTIDE SEQUENCE [LARGE SCALE GENOMIC DNA]</scope>
    <source>
        <strain evidence="12">DSM 44963</strain>
    </source>
</reference>
<dbReference type="EC" id="2.7.13.3" evidence="2"/>
<dbReference type="InterPro" id="IPR050482">
    <property type="entry name" value="Sensor_HK_TwoCompSys"/>
</dbReference>
<dbReference type="Gene3D" id="3.30.565.10">
    <property type="entry name" value="Histidine kinase-like ATPase, C-terminal domain"/>
    <property type="match status" value="1"/>
</dbReference>
<evidence type="ECO:0000256" key="5">
    <source>
        <dbReference type="ARBA" id="ARBA00022741"/>
    </source>
</evidence>
<dbReference type="GO" id="GO:0016020">
    <property type="term" value="C:membrane"/>
    <property type="evidence" value="ECO:0007669"/>
    <property type="project" value="InterPro"/>
</dbReference>
<evidence type="ECO:0000256" key="6">
    <source>
        <dbReference type="ARBA" id="ARBA00022777"/>
    </source>
</evidence>
<dbReference type="Proteomes" id="UP000004508">
    <property type="component" value="Unassembled WGS sequence"/>
</dbReference>
<comment type="caution">
    <text evidence="11">The sequence shown here is derived from an EMBL/GenBank/DDBJ whole genome shotgun (WGS) entry which is preliminary data.</text>
</comment>
<feature type="transmembrane region" description="Helical" evidence="9">
    <location>
        <begin position="103"/>
        <end position="127"/>
    </location>
</feature>
<evidence type="ECO:0000256" key="7">
    <source>
        <dbReference type="ARBA" id="ARBA00022840"/>
    </source>
</evidence>